<evidence type="ECO:0000313" key="8">
    <source>
        <dbReference type="EMBL" id="PDO10239.1"/>
    </source>
</evidence>
<dbReference type="GO" id="GO:0005524">
    <property type="term" value="F:ATP binding"/>
    <property type="evidence" value="ECO:0007669"/>
    <property type="project" value="InterPro"/>
</dbReference>
<evidence type="ECO:0000256" key="4">
    <source>
        <dbReference type="ARBA" id="ARBA00023172"/>
    </source>
</evidence>
<dbReference type="InterPro" id="IPR012340">
    <property type="entry name" value="NA-bd_OB-fold"/>
</dbReference>
<keyword evidence="4 6" id="KW-0233">DNA recombination</keyword>
<keyword evidence="1 6" id="KW-0963">Cytoplasm</keyword>
<dbReference type="InterPro" id="IPR003583">
    <property type="entry name" value="Hlx-hairpin-Hlx_DNA-bd_motif"/>
</dbReference>
<dbReference type="GO" id="GO:0005737">
    <property type="term" value="C:cytoplasm"/>
    <property type="evidence" value="ECO:0007669"/>
    <property type="project" value="UniProtKB-SubCell"/>
</dbReference>
<dbReference type="SUPFAM" id="SSF50249">
    <property type="entry name" value="Nucleic acid-binding proteins"/>
    <property type="match status" value="1"/>
</dbReference>
<dbReference type="EMBL" id="MOXJ01000017">
    <property type="protein sequence ID" value="PDO10239.1"/>
    <property type="molecule type" value="Genomic_DNA"/>
</dbReference>
<feature type="domain" description="Helix-hairpin-helix DNA-binding motif class 1" evidence="7">
    <location>
        <begin position="72"/>
        <end position="91"/>
    </location>
</feature>
<dbReference type="Pfam" id="PF07499">
    <property type="entry name" value="RuvA_C"/>
    <property type="match status" value="1"/>
</dbReference>
<evidence type="ECO:0000256" key="5">
    <source>
        <dbReference type="ARBA" id="ARBA00023204"/>
    </source>
</evidence>
<keyword evidence="8" id="KW-0347">Helicase</keyword>
<dbReference type="CDD" id="cd14332">
    <property type="entry name" value="UBA_RuvA_C"/>
    <property type="match status" value="1"/>
</dbReference>
<evidence type="ECO:0000256" key="3">
    <source>
        <dbReference type="ARBA" id="ARBA00023125"/>
    </source>
</evidence>
<dbReference type="GO" id="GO:0006310">
    <property type="term" value="P:DNA recombination"/>
    <property type="evidence" value="ECO:0007669"/>
    <property type="project" value="UniProtKB-UniRule"/>
</dbReference>
<proteinExistence type="inferred from homology"/>
<dbReference type="Pfam" id="PF01330">
    <property type="entry name" value="RuvA_N"/>
    <property type="match status" value="1"/>
</dbReference>
<dbReference type="GO" id="GO:0000400">
    <property type="term" value="F:four-way junction DNA binding"/>
    <property type="evidence" value="ECO:0007669"/>
    <property type="project" value="UniProtKB-UniRule"/>
</dbReference>
<dbReference type="GO" id="GO:0048476">
    <property type="term" value="C:Holliday junction resolvase complex"/>
    <property type="evidence" value="ECO:0007669"/>
    <property type="project" value="UniProtKB-UniRule"/>
</dbReference>
<comment type="domain">
    <text evidence="6">Has three domains with a flexible linker between the domains II and III and assumes an 'L' shape. Domain III is highly mobile and contacts RuvB.</text>
</comment>
<dbReference type="SMART" id="SM00278">
    <property type="entry name" value="HhH1"/>
    <property type="match status" value="2"/>
</dbReference>
<comment type="caution">
    <text evidence="6">Lacks conserved residue(s) required for the propagation of feature annotation.</text>
</comment>
<dbReference type="GO" id="GO:0009378">
    <property type="term" value="F:four-way junction helicase activity"/>
    <property type="evidence" value="ECO:0007669"/>
    <property type="project" value="InterPro"/>
</dbReference>
<dbReference type="HAMAP" id="MF_00031">
    <property type="entry name" value="DNA_HJ_migration_RuvA"/>
    <property type="match status" value="1"/>
</dbReference>
<gene>
    <name evidence="6" type="primary">ruvA</name>
    <name evidence="8" type="ORF">BLM47_08285</name>
</gene>
<accession>A0A2A6E096</accession>
<dbReference type="InterPro" id="IPR036267">
    <property type="entry name" value="RuvA_C_sf"/>
</dbReference>
<keyword evidence="8" id="KW-0378">Hydrolase</keyword>
<keyword evidence="2 6" id="KW-0227">DNA damage</keyword>
<feature type="region of interest" description="Domain III" evidence="6">
    <location>
        <begin position="160"/>
        <end position="213"/>
    </location>
</feature>
<dbReference type="Proteomes" id="UP000243688">
    <property type="component" value="Unassembled WGS sequence"/>
</dbReference>
<keyword evidence="8" id="KW-0067">ATP-binding</keyword>
<reference evidence="8 9" key="1">
    <citation type="submission" date="2016-12" db="EMBL/GenBank/DDBJ databases">
        <title>Candidatus Reconcilibacillus cellulovorans genome.</title>
        <authorList>
            <person name="Kolinko S."/>
            <person name="Wu Y.-W."/>
            <person name="Tachea F."/>
            <person name="Denzel E."/>
            <person name="Hiras J."/>
            <person name="Baecker N."/>
            <person name="Chan L.J."/>
            <person name="Eichorst S.A."/>
            <person name="Frey D."/>
            <person name="Adams P.D."/>
            <person name="Pray T."/>
            <person name="Tanjore D."/>
            <person name="Petzold C.J."/>
            <person name="Gladden J.M."/>
            <person name="Simmons B.A."/>
            <person name="Singer S.W."/>
        </authorList>
    </citation>
    <scope>NUCLEOTIDE SEQUENCE [LARGE SCALE GENOMIC DNA]</scope>
    <source>
        <strain evidence="8">JTherm</strain>
    </source>
</reference>
<evidence type="ECO:0000256" key="6">
    <source>
        <dbReference type="HAMAP-Rule" id="MF_00031"/>
    </source>
</evidence>
<protein>
    <recommendedName>
        <fullName evidence="6">Holliday junction branch migration complex subunit RuvA</fullName>
    </recommendedName>
</protein>
<dbReference type="InterPro" id="IPR011114">
    <property type="entry name" value="RuvA_C"/>
</dbReference>
<dbReference type="NCBIfam" id="TIGR00084">
    <property type="entry name" value="ruvA"/>
    <property type="match status" value="1"/>
</dbReference>
<dbReference type="Gene3D" id="1.10.150.20">
    <property type="entry name" value="5' to 3' exonuclease, C-terminal subdomain"/>
    <property type="match status" value="1"/>
</dbReference>
<keyword evidence="8" id="KW-0547">Nucleotide-binding</keyword>
<feature type="domain" description="Helix-hairpin-helix DNA-binding motif class 1" evidence="7">
    <location>
        <begin position="107"/>
        <end position="126"/>
    </location>
</feature>
<comment type="subcellular location">
    <subcellularLocation>
        <location evidence="6">Cytoplasm</location>
    </subcellularLocation>
</comment>
<dbReference type="InterPro" id="IPR000085">
    <property type="entry name" value="RuvA"/>
</dbReference>
<dbReference type="InterPro" id="IPR013849">
    <property type="entry name" value="DNA_helicase_Holl-junc_RuvA_I"/>
</dbReference>
<keyword evidence="5 6" id="KW-0234">DNA repair</keyword>
<dbReference type="SUPFAM" id="SSF47781">
    <property type="entry name" value="RuvA domain 2-like"/>
    <property type="match status" value="1"/>
</dbReference>
<comment type="similarity">
    <text evidence="6">Belongs to the RuvA family.</text>
</comment>
<dbReference type="Gene3D" id="1.10.8.10">
    <property type="entry name" value="DNA helicase RuvA subunit, C-terminal domain"/>
    <property type="match status" value="1"/>
</dbReference>
<dbReference type="GO" id="GO:0009379">
    <property type="term" value="C:Holliday junction helicase complex"/>
    <property type="evidence" value="ECO:0007669"/>
    <property type="project" value="InterPro"/>
</dbReference>
<dbReference type="Gene3D" id="2.40.50.140">
    <property type="entry name" value="Nucleic acid-binding proteins"/>
    <property type="match status" value="1"/>
</dbReference>
<evidence type="ECO:0000259" key="7">
    <source>
        <dbReference type="SMART" id="SM00278"/>
    </source>
</evidence>
<dbReference type="InterPro" id="IPR010994">
    <property type="entry name" value="RuvA_2-like"/>
</dbReference>
<comment type="function">
    <text evidence="6">The RuvA-RuvB-RuvC complex processes Holliday junction (HJ) DNA during genetic recombination and DNA repair, while the RuvA-RuvB complex plays an important role in the rescue of blocked DNA replication forks via replication fork reversal (RFR). RuvA specifically binds to HJ cruciform DNA, conferring on it an open structure. The RuvB hexamer acts as an ATP-dependent pump, pulling dsDNA into and through the RuvAB complex. HJ branch migration allows RuvC to scan DNA until it finds its consensus sequence, where it cleaves and resolves the cruciform DNA.</text>
</comment>
<comment type="subunit">
    <text evidence="6">Homotetramer. Forms an RuvA(8)-RuvB(12)-Holliday junction (HJ) complex. HJ DNA is sandwiched between 2 RuvA tetramers; dsDNA enters through RuvA and exits via RuvB. An RuvB hexamer assembles on each DNA strand where it exits the tetramer. Each RuvB hexamer is contacted by two RuvA subunits (via domain III) on 2 adjacent RuvB subunits; this complex drives branch migration. In the full resolvosome a probable DNA-RuvA(4)-RuvB(12)-RuvC(2) complex forms which resolves the HJ.</text>
</comment>
<comment type="caution">
    <text evidence="8">The sequence shown here is derived from an EMBL/GenBank/DDBJ whole genome shotgun (WGS) entry which is preliminary data.</text>
</comment>
<sequence>MMEYLRGKAVYVGRDCLVVDVGGIGYRIVCPDPRAFRPAAGGETVVYVHQVVREDAVLLYGFPTREEQQLFRLLLHVSGVGPKVALGVLTGGSPDSVIRAVLQENLDFLSKLPGVGKKTAQRIILELKEKILKRETYFDLLDAAVLQAEDSSRDGLPASAGVGGWDEAREALVALGYTSAEAERVYRRIKDTVDPAAPVDVWVRSALRALDER</sequence>
<dbReference type="GO" id="GO:0006281">
    <property type="term" value="P:DNA repair"/>
    <property type="evidence" value="ECO:0007669"/>
    <property type="project" value="UniProtKB-UniRule"/>
</dbReference>
<dbReference type="SUPFAM" id="SSF46929">
    <property type="entry name" value="DNA helicase RuvA subunit, C-terminal domain"/>
    <property type="match status" value="1"/>
</dbReference>
<organism evidence="8 9">
    <name type="scientific">Candidatus Reconcilbacillus cellulovorans</name>
    <dbReference type="NCBI Taxonomy" id="1906605"/>
    <lineage>
        <taxon>Bacteria</taxon>
        <taxon>Bacillati</taxon>
        <taxon>Bacillota</taxon>
        <taxon>Bacilli</taxon>
        <taxon>Bacillales</taxon>
        <taxon>Paenibacillaceae</taxon>
        <taxon>Candidatus Reconcilbacillus</taxon>
    </lineage>
</organism>
<keyword evidence="3 6" id="KW-0238">DNA-binding</keyword>
<evidence type="ECO:0000256" key="2">
    <source>
        <dbReference type="ARBA" id="ARBA00022763"/>
    </source>
</evidence>
<dbReference type="AlphaFoldDB" id="A0A2A6E096"/>
<name>A0A2A6E096_9BACL</name>
<evidence type="ECO:0000256" key="1">
    <source>
        <dbReference type="ARBA" id="ARBA00022490"/>
    </source>
</evidence>
<evidence type="ECO:0000313" key="9">
    <source>
        <dbReference type="Proteomes" id="UP000243688"/>
    </source>
</evidence>
<dbReference type="Pfam" id="PF14520">
    <property type="entry name" value="HHH_5"/>
    <property type="match status" value="1"/>
</dbReference>